<dbReference type="GO" id="GO:0016887">
    <property type="term" value="F:ATP hydrolysis activity"/>
    <property type="evidence" value="ECO:0007669"/>
    <property type="project" value="InterPro"/>
</dbReference>
<accession>A0A0M9VS68</accession>
<evidence type="ECO:0000313" key="3">
    <source>
        <dbReference type="Proteomes" id="UP000053831"/>
    </source>
</evidence>
<organism evidence="2 3">
    <name type="scientific">Escovopsis weberi</name>
    <dbReference type="NCBI Taxonomy" id="150374"/>
    <lineage>
        <taxon>Eukaryota</taxon>
        <taxon>Fungi</taxon>
        <taxon>Dikarya</taxon>
        <taxon>Ascomycota</taxon>
        <taxon>Pezizomycotina</taxon>
        <taxon>Sordariomycetes</taxon>
        <taxon>Hypocreomycetidae</taxon>
        <taxon>Hypocreales</taxon>
        <taxon>Hypocreaceae</taxon>
        <taxon>Escovopsis</taxon>
    </lineage>
</organism>
<protein>
    <submittedName>
        <fullName evidence="2">Putative ATPase</fullName>
    </submittedName>
</protein>
<gene>
    <name evidence="2" type="ORF">ESCO_006508</name>
</gene>
<reference evidence="2 3" key="1">
    <citation type="submission" date="2015-07" db="EMBL/GenBank/DDBJ databases">
        <title>The genome of the fungus Escovopsis weberi, a specialized disease agent of ant agriculture.</title>
        <authorList>
            <person name="de Man T.J."/>
            <person name="Stajich J.E."/>
            <person name="Kubicek C.P."/>
            <person name="Chenthamara K."/>
            <person name="Atanasova L."/>
            <person name="Druzhinina I.S."/>
            <person name="Birnbaum S."/>
            <person name="Barribeau S.M."/>
            <person name="Teiling C."/>
            <person name="Suen G."/>
            <person name="Currie C."/>
            <person name="Gerardo N.M."/>
        </authorList>
    </citation>
    <scope>NUCLEOTIDE SEQUENCE [LARGE SCALE GENOMIC DNA]</scope>
</reference>
<dbReference type="AlphaFoldDB" id="A0A0M9VS68"/>
<dbReference type="Proteomes" id="UP000053831">
    <property type="component" value="Unassembled WGS sequence"/>
</dbReference>
<comment type="caution">
    <text evidence="2">The sequence shown here is derived from an EMBL/GenBank/DDBJ whole genome shotgun (WGS) entry which is preliminary data.</text>
</comment>
<sequence length="510" mass="57487">MDLSRRLSRWHAAEAMDHHRRHAPVPQPISGHRGDETAAQFFAHSTARRVATDAVIAAALQQQYPNLKLSITPAGNCNLLGFAAAGHASYTPWGGEPDDCVPSSLAWKAYASPARRMDGNLGELQQMPKFGKYLYKWKGSEFIVYLVDGRDGSGAFPANTNYYVLSTDEALAEDLLLSAGRWGGELHGEIWVFEGGSWEKSSQLFESAMKASWDAVILDREMKDAIIEDHLSFFRSRSTYARLKIPWKRGVIYYGPPGNGKTISIKATMKMLYSLEHSVPTLYVRSLASFFGPEQSIKLVFNKAREFAPCYLVFEDLDTIVTDSVRSFFLNELDGLKNNDGIFVIGSTNHLDRLDPGISKRPSRFDRKYLFPDPNFDQRVAYCQFWQKKLASNKRIEFPNKLCMAIAQETDQFSFAYMQEAFVAALLLIARDDDDYTADGQEAGRDKLLLESKDRKEGLLTRDLAVDDGWVEVLEMEKADGEGPDLDDLVLWVEIKKQIDILREGMRQGA</sequence>
<dbReference type="GO" id="GO:1990275">
    <property type="term" value="F:preribosome binding"/>
    <property type="evidence" value="ECO:0007669"/>
    <property type="project" value="TreeGrafter"/>
</dbReference>
<evidence type="ECO:0000259" key="1">
    <source>
        <dbReference type="Pfam" id="PF00004"/>
    </source>
</evidence>
<dbReference type="InterPro" id="IPR003959">
    <property type="entry name" value="ATPase_AAA_core"/>
</dbReference>
<feature type="domain" description="ATPase AAA-type core" evidence="1">
    <location>
        <begin position="252"/>
        <end position="372"/>
    </location>
</feature>
<dbReference type="PANTHER" id="PTHR23077">
    <property type="entry name" value="AAA-FAMILY ATPASE"/>
    <property type="match status" value="1"/>
</dbReference>
<dbReference type="GO" id="GO:0005524">
    <property type="term" value="F:ATP binding"/>
    <property type="evidence" value="ECO:0007669"/>
    <property type="project" value="InterPro"/>
</dbReference>
<dbReference type="STRING" id="150374.A0A0M9VS68"/>
<dbReference type="Pfam" id="PF00004">
    <property type="entry name" value="AAA"/>
    <property type="match status" value="1"/>
</dbReference>
<dbReference type="GO" id="GO:0042254">
    <property type="term" value="P:ribosome biogenesis"/>
    <property type="evidence" value="ECO:0007669"/>
    <property type="project" value="TreeGrafter"/>
</dbReference>
<dbReference type="GO" id="GO:0005634">
    <property type="term" value="C:nucleus"/>
    <property type="evidence" value="ECO:0007669"/>
    <property type="project" value="TreeGrafter"/>
</dbReference>
<keyword evidence="3" id="KW-1185">Reference proteome</keyword>
<dbReference type="GO" id="GO:0003723">
    <property type="term" value="F:RNA binding"/>
    <property type="evidence" value="ECO:0007669"/>
    <property type="project" value="TreeGrafter"/>
</dbReference>
<proteinExistence type="predicted"/>
<dbReference type="InterPro" id="IPR050168">
    <property type="entry name" value="AAA_ATPase_domain"/>
</dbReference>
<dbReference type="CDD" id="cd19481">
    <property type="entry name" value="RecA-like_protease"/>
    <property type="match status" value="1"/>
</dbReference>
<evidence type="ECO:0000313" key="2">
    <source>
        <dbReference type="EMBL" id="KOS17389.1"/>
    </source>
</evidence>
<dbReference type="OrthoDB" id="2115716at2759"/>
<dbReference type="EMBL" id="LGSR01000026">
    <property type="protein sequence ID" value="KOS17389.1"/>
    <property type="molecule type" value="Genomic_DNA"/>
</dbReference>
<dbReference type="InterPro" id="IPR027417">
    <property type="entry name" value="P-loop_NTPase"/>
</dbReference>
<dbReference type="SUPFAM" id="SSF52540">
    <property type="entry name" value="P-loop containing nucleoside triphosphate hydrolases"/>
    <property type="match status" value="1"/>
</dbReference>
<dbReference type="PANTHER" id="PTHR23077:SF132">
    <property type="entry name" value="ATP-DEPENDENT ZN PROTEASE"/>
    <property type="match status" value="1"/>
</dbReference>
<dbReference type="Gene3D" id="3.40.50.300">
    <property type="entry name" value="P-loop containing nucleotide triphosphate hydrolases"/>
    <property type="match status" value="1"/>
</dbReference>
<name>A0A0M9VS68_ESCWE</name>